<evidence type="ECO:0000313" key="4">
    <source>
        <dbReference type="Proteomes" id="UP001519288"/>
    </source>
</evidence>
<dbReference type="InterPro" id="IPR008964">
    <property type="entry name" value="Invasin/intimin_cell_adhesion"/>
</dbReference>
<organism evidence="3 4">
    <name type="scientific">Paenibacillus shirakamiensis</name>
    <dbReference type="NCBI Taxonomy" id="1265935"/>
    <lineage>
        <taxon>Bacteria</taxon>
        <taxon>Bacillati</taxon>
        <taxon>Bacillota</taxon>
        <taxon>Bacilli</taxon>
        <taxon>Bacillales</taxon>
        <taxon>Paenibacillaceae</taxon>
        <taxon>Paenibacillus</taxon>
    </lineage>
</organism>
<feature type="domain" description="BIG2" evidence="2">
    <location>
        <begin position="209"/>
        <end position="291"/>
    </location>
</feature>
<feature type="signal peptide" evidence="1">
    <location>
        <begin position="1"/>
        <end position="27"/>
    </location>
</feature>
<reference evidence="3 4" key="1">
    <citation type="submission" date="2021-03" db="EMBL/GenBank/DDBJ databases">
        <title>Genomic Encyclopedia of Type Strains, Phase IV (KMG-IV): sequencing the most valuable type-strain genomes for metagenomic binning, comparative biology and taxonomic classification.</title>
        <authorList>
            <person name="Goeker M."/>
        </authorList>
    </citation>
    <scope>NUCLEOTIDE SEQUENCE [LARGE SCALE GENOMIC DNA]</scope>
    <source>
        <strain evidence="3 4">DSM 26806</strain>
    </source>
</reference>
<dbReference type="EMBL" id="JAGGLD010000001">
    <property type="protein sequence ID" value="MBP1999268.1"/>
    <property type="molecule type" value="Genomic_DNA"/>
</dbReference>
<feature type="domain" description="BIG2" evidence="2">
    <location>
        <begin position="551"/>
        <end position="631"/>
    </location>
</feature>
<evidence type="ECO:0000259" key="2">
    <source>
        <dbReference type="SMART" id="SM00635"/>
    </source>
</evidence>
<evidence type="ECO:0000256" key="1">
    <source>
        <dbReference type="SAM" id="SignalP"/>
    </source>
</evidence>
<protein>
    <recommendedName>
        <fullName evidence="2">BIG2 domain-containing protein</fullName>
    </recommendedName>
</protein>
<dbReference type="InterPro" id="IPR003343">
    <property type="entry name" value="Big_2"/>
</dbReference>
<evidence type="ECO:0000313" key="3">
    <source>
        <dbReference type="EMBL" id="MBP1999268.1"/>
    </source>
</evidence>
<keyword evidence="1" id="KW-0732">Signal</keyword>
<feature type="domain" description="BIG2" evidence="2">
    <location>
        <begin position="295"/>
        <end position="377"/>
    </location>
</feature>
<feature type="domain" description="BIG2" evidence="2">
    <location>
        <begin position="381"/>
        <end position="462"/>
    </location>
</feature>
<accession>A0ABS4JC48</accession>
<name>A0ABS4JC48_9BACL</name>
<keyword evidence="4" id="KW-1185">Reference proteome</keyword>
<dbReference type="Gene3D" id="2.60.40.1080">
    <property type="match status" value="7"/>
</dbReference>
<dbReference type="SUPFAM" id="SSF49373">
    <property type="entry name" value="Invasin/intimin cell-adhesion fragments"/>
    <property type="match status" value="6"/>
</dbReference>
<feature type="domain" description="BIG2" evidence="2">
    <location>
        <begin position="118"/>
        <end position="198"/>
    </location>
</feature>
<dbReference type="RefSeq" id="WP_245338911.1">
    <property type="nucleotide sequence ID" value="NZ_JAGGLD010000001.1"/>
</dbReference>
<feature type="chain" id="PRO_5046464567" description="BIG2 domain-containing protein" evidence="1">
    <location>
        <begin position="28"/>
        <end position="717"/>
    </location>
</feature>
<dbReference type="Proteomes" id="UP001519288">
    <property type="component" value="Unassembled WGS sequence"/>
</dbReference>
<feature type="domain" description="BIG2" evidence="2">
    <location>
        <begin position="635"/>
        <end position="715"/>
    </location>
</feature>
<feature type="domain" description="BIG2" evidence="2">
    <location>
        <begin position="465"/>
        <end position="547"/>
    </location>
</feature>
<feature type="domain" description="BIG2" evidence="2">
    <location>
        <begin position="31"/>
        <end position="114"/>
    </location>
</feature>
<sequence>MGNRKISKWFLVIMLLAAAVFPANVFAASGDVTSIEFDNASAVHLYVSETTQQLKVLAKIEGTTDKKDVTSDTTWISSDPLIIKVDKGLLTPLKNGKVTITAKYKNLNLSLTADAAYLFKELKLDKPDNVEYKLGDDNLTVKAQAIENDGTSNDVTTSADWTSSATSVATISAGKLTLISKGETTITAKYKGFATSFKLTVSSPYSDLDLEAVGQPDGDVEMLVGDNPIQIKANAELASDDTVQDIAANADWKSSDPGVVTVDKGKITAVSTGSSIITASYRGATAQVTVLVRTKYEVILLNPSEEQTLFLSDAPLKVEASVRNDVNTRLVVTEEADWTSSNPLAATVTKGVVTPKQAGTAVIKVKYLGLTKEFKVTVFPTLTKITADKTSIDMFKGETESLPKVTGTTLDDKSQDISSLMQWKSSNQDIIKIDNNKLTAVGTGKATLTGKIGTASPIVVEVMVQEKALVLLPADDSLNVVIGKEYDLPKVNAVRENGDEENITDKIEWSLSGTSAVLKNNKIKGLVKGNVILKGTYLNLSIKIPVTVEPQISKIIVEPISMELALKKTKSIKVTGIYTNGTKITLSNKIDWVSSDLNVVTVSGSTVKSIGEGSATLKGSYQDMAVKLDIKVVPTLLKIATPDKKLMLAIGGVKTVALTALYDTGAEPSIVGSAIWTSSKPSVATVSAGKIEAISKGTTTIKAKYLNKTISITITVK</sequence>
<comment type="caution">
    <text evidence="3">The sequence shown here is derived from an EMBL/GenBank/DDBJ whole genome shotgun (WGS) entry which is preliminary data.</text>
</comment>
<gene>
    <name evidence="3" type="ORF">J2Z69_000287</name>
</gene>
<proteinExistence type="predicted"/>
<dbReference type="SMART" id="SM00635">
    <property type="entry name" value="BID_2"/>
    <property type="match status" value="8"/>
</dbReference>